<dbReference type="AlphaFoldDB" id="A0A3B0VRC2"/>
<dbReference type="GO" id="GO:0051537">
    <property type="term" value="F:2 iron, 2 sulfur cluster binding"/>
    <property type="evidence" value="ECO:0007669"/>
    <property type="project" value="InterPro"/>
</dbReference>
<evidence type="ECO:0000313" key="2">
    <source>
        <dbReference type="EMBL" id="VAW34024.1"/>
    </source>
</evidence>
<name>A0A3B0VRC2_9ZZZZ</name>
<dbReference type="Gene3D" id="3.50.50.60">
    <property type="entry name" value="FAD/NAD(P)-binding domain"/>
    <property type="match status" value="1"/>
</dbReference>
<dbReference type="SUPFAM" id="SSF51905">
    <property type="entry name" value="FAD/NAD(P)-binding domain"/>
    <property type="match status" value="1"/>
</dbReference>
<dbReference type="Gene3D" id="3.10.20.440">
    <property type="entry name" value="2Fe-2S iron-sulphur cluster binding domain, sarcosine oxidase, alpha subunit, N-terminal domain"/>
    <property type="match status" value="1"/>
</dbReference>
<dbReference type="GO" id="GO:0016491">
    <property type="term" value="F:oxidoreductase activity"/>
    <property type="evidence" value="ECO:0007669"/>
    <property type="project" value="UniProtKB-KW"/>
</dbReference>
<feature type="non-terminal residue" evidence="2">
    <location>
        <position position="141"/>
    </location>
</feature>
<dbReference type="EMBL" id="UOEU01000503">
    <property type="protein sequence ID" value="VAW34024.1"/>
    <property type="molecule type" value="Genomic_DNA"/>
</dbReference>
<dbReference type="Pfam" id="PF13510">
    <property type="entry name" value="Fer2_4"/>
    <property type="match status" value="1"/>
</dbReference>
<evidence type="ECO:0000256" key="1">
    <source>
        <dbReference type="ARBA" id="ARBA00023002"/>
    </source>
</evidence>
<dbReference type="InterPro" id="IPR036188">
    <property type="entry name" value="FAD/NAD-bd_sf"/>
</dbReference>
<proteinExistence type="predicted"/>
<organism evidence="2">
    <name type="scientific">hydrothermal vent metagenome</name>
    <dbReference type="NCBI Taxonomy" id="652676"/>
    <lineage>
        <taxon>unclassified sequences</taxon>
        <taxon>metagenomes</taxon>
        <taxon>ecological metagenomes</taxon>
    </lineage>
</organism>
<sequence>MRLIVDERPISYQTGDSVLIAMLRADLHPTGGGTLCLGGDCANCLATVDGVSYVRTCQVATKPGMVVQRHHQQKYPPLPKESRAMPPVIAQNLFCDVVVVGAGESGQTATVAARAAGKKVIMLDAAGGEEAIGIYSGPLVV</sequence>
<dbReference type="InterPro" id="IPR006058">
    <property type="entry name" value="2Fe2S_fd_BS"/>
</dbReference>
<keyword evidence="1" id="KW-0560">Oxidoreductase</keyword>
<gene>
    <name evidence="2" type="ORF">MNBD_CHLOROFLEXI01-2781</name>
</gene>
<reference evidence="2" key="1">
    <citation type="submission" date="2018-06" db="EMBL/GenBank/DDBJ databases">
        <authorList>
            <person name="Zhirakovskaya E."/>
        </authorList>
    </citation>
    <scope>NUCLEOTIDE SEQUENCE</scope>
</reference>
<dbReference type="PROSITE" id="PS00197">
    <property type="entry name" value="2FE2S_FER_1"/>
    <property type="match status" value="1"/>
</dbReference>
<dbReference type="SUPFAM" id="SSF54292">
    <property type="entry name" value="2Fe-2S ferredoxin-like"/>
    <property type="match status" value="1"/>
</dbReference>
<protein>
    <submittedName>
        <fullName evidence="2">Uncharacterized protein</fullName>
    </submittedName>
</protein>
<dbReference type="InterPro" id="IPR042204">
    <property type="entry name" value="2Fe-2S-bd_N"/>
</dbReference>
<accession>A0A3B0VRC2</accession>
<dbReference type="InterPro" id="IPR036010">
    <property type="entry name" value="2Fe-2S_ferredoxin-like_sf"/>
</dbReference>